<sequence>MSVVRLPEYEAEFEPEVFEIYALPRSDANGASPYLDKYHRPLVSTDAILDTRTGVLDRSEGILTWIIEGLDDRWGYSFEPHGVYKLLVKKAKPLEDLGYMRPAWNNRYYVLEVLEEHAKHSELEALSAYLKTPKYLHTDRGDFLLNREYQYYTARIDDYAFTLDVDEGSDESCTVALSAFNTIDNFKAFEQRISTYISETLLDLANDWLDNDDQDPITAEIFAKRITMGELAFRNDGTIEVYYDDDDIFWGHCIIANIDADGNPVSADIAG</sequence>
<feature type="domain" description="DUF2262" evidence="1">
    <location>
        <begin position="141"/>
        <end position="269"/>
    </location>
</feature>
<dbReference type="Proteomes" id="UP000070226">
    <property type="component" value="Unassembled WGS sequence"/>
</dbReference>
<evidence type="ECO:0000313" key="4">
    <source>
        <dbReference type="Proteomes" id="UP000070226"/>
    </source>
</evidence>
<dbReference type="EMBL" id="LRQT01000046">
    <property type="protein sequence ID" value="KXA63941.1"/>
    <property type="molecule type" value="Genomic_DNA"/>
</dbReference>
<dbReference type="Pfam" id="PF10020">
    <property type="entry name" value="DUF2262"/>
    <property type="match status" value="1"/>
</dbReference>
<dbReference type="InterPro" id="IPR054286">
    <property type="entry name" value="DUF7021"/>
</dbReference>
<dbReference type="STRING" id="39777.B7L28_08945"/>
<proteinExistence type="predicted"/>
<dbReference type="InterPro" id="IPR019260">
    <property type="entry name" value="DUF2262"/>
</dbReference>
<dbReference type="RefSeq" id="WP_060807633.1">
    <property type="nucleotide sequence ID" value="NZ_KQ958087.1"/>
</dbReference>
<comment type="caution">
    <text evidence="3">The sequence shown here is derived from an EMBL/GenBank/DDBJ whole genome shotgun (WGS) entry which is preliminary data.</text>
</comment>
<organism evidence="3">
    <name type="scientific">Veillonella atypica</name>
    <dbReference type="NCBI Taxonomy" id="39777"/>
    <lineage>
        <taxon>Bacteria</taxon>
        <taxon>Bacillati</taxon>
        <taxon>Bacillota</taxon>
        <taxon>Negativicutes</taxon>
        <taxon>Veillonellales</taxon>
        <taxon>Veillonellaceae</taxon>
        <taxon>Veillonella</taxon>
    </lineage>
</organism>
<reference evidence="3 4" key="1">
    <citation type="submission" date="2016-01" db="EMBL/GenBank/DDBJ databases">
        <authorList>
            <person name="Oliw E.H."/>
        </authorList>
    </citation>
    <scope>NUCLEOTIDE SEQUENCE [LARGE SCALE GENOMIC DNA]</scope>
    <source>
        <strain evidence="3 4">CMW7756B</strain>
    </source>
</reference>
<feature type="domain" description="DUF7021" evidence="2">
    <location>
        <begin position="8"/>
        <end position="126"/>
    </location>
</feature>
<dbReference type="Pfam" id="PF22886">
    <property type="entry name" value="DUF7021"/>
    <property type="match status" value="1"/>
</dbReference>
<evidence type="ECO:0000259" key="1">
    <source>
        <dbReference type="Pfam" id="PF10020"/>
    </source>
</evidence>
<name>A0A133S4H1_9FIRM</name>
<evidence type="ECO:0000313" key="3">
    <source>
        <dbReference type="EMBL" id="KXA63941.1"/>
    </source>
</evidence>
<dbReference type="PATRIC" id="fig|39777.7.peg.1161"/>
<protein>
    <submittedName>
        <fullName evidence="3">Uncharacterized protein</fullName>
    </submittedName>
</protein>
<dbReference type="AlphaFoldDB" id="A0A133S4H1"/>
<gene>
    <name evidence="3" type="ORF">HMPREF3233_01194</name>
</gene>
<accession>A0A133S4H1</accession>
<evidence type="ECO:0000259" key="2">
    <source>
        <dbReference type="Pfam" id="PF22886"/>
    </source>
</evidence>